<reference evidence="1" key="1">
    <citation type="submission" date="2019-08" db="EMBL/GenBank/DDBJ databases">
        <authorList>
            <person name="Kucharzyk K."/>
            <person name="Murdoch R.W."/>
            <person name="Higgins S."/>
            <person name="Loffler F."/>
        </authorList>
    </citation>
    <scope>NUCLEOTIDE SEQUENCE</scope>
</reference>
<comment type="caution">
    <text evidence="1">The sequence shown here is derived from an EMBL/GenBank/DDBJ whole genome shotgun (WGS) entry which is preliminary data.</text>
</comment>
<sequence>MQQEHIRSIFTVINFFKIVNLNLNIVILTDKNDFLFRQLFDNNFDRFDTVHIDGSV</sequence>
<gene>
    <name evidence="1" type="ORF">SDC9_133011</name>
</gene>
<dbReference type="EMBL" id="VSSQ01034098">
    <property type="protein sequence ID" value="MPM85928.1"/>
    <property type="molecule type" value="Genomic_DNA"/>
</dbReference>
<accession>A0A645DA43</accession>
<protein>
    <submittedName>
        <fullName evidence="1">Uncharacterized protein</fullName>
    </submittedName>
</protein>
<dbReference type="AlphaFoldDB" id="A0A645DA43"/>
<evidence type="ECO:0000313" key="1">
    <source>
        <dbReference type="EMBL" id="MPM85928.1"/>
    </source>
</evidence>
<proteinExistence type="predicted"/>
<organism evidence="1">
    <name type="scientific">bioreactor metagenome</name>
    <dbReference type="NCBI Taxonomy" id="1076179"/>
    <lineage>
        <taxon>unclassified sequences</taxon>
        <taxon>metagenomes</taxon>
        <taxon>ecological metagenomes</taxon>
    </lineage>
</organism>
<name>A0A645DA43_9ZZZZ</name>